<dbReference type="AlphaFoldDB" id="A0A5N5LUD2"/>
<feature type="region of interest" description="Disordered" evidence="1">
    <location>
        <begin position="1"/>
        <end position="32"/>
    </location>
</feature>
<evidence type="ECO:0000313" key="2">
    <source>
        <dbReference type="EMBL" id="KAB5546298.1"/>
    </source>
</evidence>
<feature type="compositionally biased region" description="Polar residues" evidence="1">
    <location>
        <begin position="156"/>
        <end position="174"/>
    </location>
</feature>
<reference evidence="2 3" key="1">
    <citation type="submission" date="2019-06" db="EMBL/GenBank/DDBJ databases">
        <title>A chromosome-scale genome assembly of the striped catfish, Pangasianodon hypophthalmus.</title>
        <authorList>
            <person name="Wen M."/>
            <person name="Zahm M."/>
            <person name="Roques C."/>
            <person name="Cabau C."/>
            <person name="Klopp C."/>
            <person name="Donnadieu C."/>
            <person name="Jouanno E."/>
            <person name="Avarre J.-C."/>
            <person name="Campet M."/>
            <person name="Ha T.T.T."/>
            <person name="Dugue R."/>
            <person name="Lampietro C."/>
            <person name="Louis A."/>
            <person name="Herpin A."/>
            <person name="Echchiki A."/>
            <person name="Berthelot C."/>
            <person name="Parey E."/>
            <person name="Roest-Crollius H."/>
            <person name="Braasch I."/>
            <person name="Postlethwait J."/>
            <person name="Bobe J."/>
            <person name="Montfort J."/>
            <person name="Bouchez O."/>
            <person name="Begum T."/>
            <person name="Schartl M."/>
            <person name="Guiguen Y."/>
        </authorList>
    </citation>
    <scope>NUCLEOTIDE SEQUENCE [LARGE SCALE GENOMIC DNA]</scope>
    <source>
        <strain evidence="2 3">Indonesia</strain>
        <tissue evidence="2">Blood</tissue>
    </source>
</reference>
<comment type="caution">
    <text evidence="2">The sequence shown here is derived from an EMBL/GenBank/DDBJ whole genome shotgun (WGS) entry which is preliminary data.</text>
</comment>
<name>A0A5N5LUD2_PANHP</name>
<dbReference type="EMBL" id="VFJC01000017">
    <property type="protein sequence ID" value="KAB5546298.1"/>
    <property type="molecule type" value="Genomic_DNA"/>
</dbReference>
<protein>
    <recommendedName>
        <fullName evidence="4">TPX2 C-terminal domain-containing protein</fullName>
    </recommendedName>
</protein>
<organism evidence="2 3">
    <name type="scientific">Pangasianodon hypophthalmus</name>
    <name type="common">Striped catfish</name>
    <name type="synonym">Helicophagus hypophthalmus</name>
    <dbReference type="NCBI Taxonomy" id="310915"/>
    <lineage>
        <taxon>Eukaryota</taxon>
        <taxon>Metazoa</taxon>
        <taxon>Chordata</taxon>
        <taxon>Craniata</taxon>
        <taxon>Vertebrata</taxon>
        <taxon>Euteleostomi</taxon>
        <taxon>Actinopterygii</taxon>
        <taxon>Neopterygii</taxon>
        <taxon>Teleostei</taxon>
        <taxon>Ostariophysi</taxon>
        <taxon>Siluriformes</taxon>
        <taxon>Pangasiidae</taxon>
        <taxon>Pangasianodon</taxon>
    </lineage>
</organism>
<gene>
    <name evidence="2" type="ORF">PHYPO_G00070450</name>
</gene>
<evidence type="ECO:0000313" key="3">
    <source>
        <dbReference type="Proteomes" id="UP000327468"/>
    </source>
</evidence>
<feature type="region of interest" description="Disordered" evidence="1">
    <location>
        <begin position="50"/>
        <end position="100"/>
    </location>
</feature>
<accession>A0A5N5LUD2</accession>
<dbReference type="Proteomes" id="UP000327468">
    <property type="component" value="Chromosome 16"/>
</dbReference>
<feature type="compositionally biased region" description="Basic and acidic residues" evidence="1">
    <location>
        <begin position="20"/>
        <end position="32"/>
    </location>
</feature>
<evidence type="ECO:0000256" key="1">
    <source>
        <dbReference type="SAM" id="MobiDB-lite"/>
    </source>
</evidence>
<feature type="region of interest" description="Disordered" evidence="1">
    <location>
        <begin position="153"/>
        <end position="174"/>
    </location>
</feature>
<dbReference type="OrthoDB" id="8880399at2759"/>
<feature type="compositionally biased region" description="Low complexity" evidence="1">
    <location>
        <begin position="63"/>
        <end position="86"/>
    </location>
</feature>
<sequence length="174" mass="19429">MSGNMAENAAGLDVGNAVDSAEKEHAGTSEVWRPKFEWRSRPCLSVAAVHPLPRSGSSDMSQTRPLSPAPTSLSSPRRSPDDISSPSPSPQLRSRHMSRRNCTRFSPFSFDLRDSMRRVARERKLEKLRLMEESRLAVAVTFRANPVRKYKPLVPKQSTRQLTVPRSPFSSGDP</sequence>
<keyword evidence="3" id="KW-1185">Reference proteome</keyword>
<proteinExistence type="predicted"/>
<evidence type="ECO:0008006" key="4">
    <source>
        <dbReference type="Google" id="ProtNLM"/>
    </source>
</evidence>